<feature type="compositionally biased region" description="Polar residues" evidence="2">
    <location>
        <begin position="33"/>
        <end position="44"/>
    </location>
</feature>
<protein>
    <submittedName>
        <fullName evidence="3">Uncharacterized protein</fullName>
    </submittedName>
</protein>
<feature type="region of interest" description="Disordered" evidence="2">
    <location>
        <begin position="266"/>
        <end position="318"/>
    </location>
</feature>
<feature type="non-terminal residue" evidence="3">
    <location>
        <position position="1"/>
    </location>
</feature>
<keyword evidence="1" id="KW-0175">Coiled coil</keyword>
<organism evidence="3 4">
    <name type="scientific">Halocaridina rubra</name>
    <name type="common">Hawaiian red shrimp</name>
    <dbReference type="NCBI Taxonomy" id="373956"/>
    <lineage>
        <taxon>Eukaryota</taxon>
        <taxon>Metazoa</taxon>
        <taxon>Ecdysozoa</taxon>
        <taxon>Arthropoda</taxon>
        <taxon>Crustacea</taxon>
        <taxon>Multicrustacea</taxon>
        <taxon>Malacostraca</taxon>
        <taxon>Eumalacostraca</taxon>
        <taxon>Eucarida</taxon>
        <taxon>Decapoda</taxon>
        <taxon>Pleocyemata</taxon>
        <taxon>Caridea</taxon>
        <taxon>Atyoidea</taxon>
        <taxon>Atyidae</taxon>
        <taxon>Halocaridina</taxon>
    </lineage>
</organism>
<proteinExistence type="predicted"/>
<comment type="caution">
    <text evidence="3">The sequence shown here is derived from an EMBL/GenBank/DDBJ whole genome shotgun (WGS) entry which is preliminary data.</text>
</comment>
<gene>
    <name evidence="3" type="ORF">SK128_019790</name>
</gene>
<dbReference type="Proteomes" id="UP001381693">
    <property type="component" value="Unassembled WGS sequence"/>
</dbReference>
<evidence type="ECO:0000256" key="1">
    <source>
        <dbReference type="SAM" id="Coils"/>
    </source>
</evidence>
<feature type="compositionally biased region" description="Basic and acidic residues" evidence="2">
    <location>
        <begin position="288"/>
        <end position="299"/>
    </location>
</feature>
<accession>A0AAN8WH76</accession>
<feature type="non-terminal residue" evidence="3">
    <location>
        <position position="414"/>
    </location>
</feature>
<sequence>TRGGGSSVSCSKKQKEGANNKDGRQKEKDLCSPVSTSPAGTTSILPTVAIIRRSLSVESRTSPMEQSVESGISLAMTAETEDLRQQLEQQRQQWEEKQQFWKAKEQQLEEQIHQWEEKQHQWEDRQKEWDEQYNQVEVQRNELEEQKQQLLQKLDAQQEVMETERERLQKEIELNLLKVDEQKQVMEAQRLVMDEQKQVLEEQQRRISDLTEDAMDRECMVLASQQPVWPSRRESCVKLDKVNEYKPDGSIRGHNMVCELPTVLEQSSDEELSPISSPTTPDPSPVHSFDHDLYERELDQPPTPTPFLTPTTSGSEPLLWPQVDDSELNLQYAQLSREHHELQKSYQLLLSTSTASSPSLDLGSKDGPSEWWSAARVMELEALTSTMRAELQEARDHADLLEFRVLELTEGSDR</sequence>
<feature type="region of interest" description="Disordered" evidence="2">
    <location>
        <begin position="1"/>
        <end position="44"/>
    </location>
</feature>
<name>A0AAN8WH76_HALRR</name>
<evidence type="ECO:0000313" key="4">
    <source>
        <dbReference type="Proteomes" id="UP001381693"/>
    </source>
</evidence>
<evidence type="ECO:0000256" key="2">
    <source>
        <dbReference type="SAM" id="MobiDB-lite"/>
    </source>
</evidence>
<dbReference type="AlphaFoldDB" id="A0AAN8WH76"/>
<reference evidence="3 4" key="1">
    <citation type="submission" date="2023-11" db="EMBL/GenBank/DDBJ databases">
        <title>Halocaridina rubra genome assembly.</title>
        <authorList>
            <person name="Smith C."/>
        </authorList>
    </citation>
    <scope>NUCLEOTIDE SEQUENCE [LARGE SCALE GENOMIC DNA]</scope>
    <source>
        <strain evidence="3">EP-1</strain>
        <tissue evidence="3">Whole</tissue>
    </source>
</reference>
<keyword evidence="4" id="KW-1185">Reference proteome</keyword>
<evidence type="ECO:0000313" key="3">
    <source>
        <dbReference type="EMBL" id="KAK7065956.1"/>
    </source>
</evidence>
<feature type="coiled-coil region" evidence="1">
    <location>
        <begin position="73"/>
        <end position="213"/>
    </location>
</feature>
<feature type="compositionally biased region" description="Basic and acidic residues" evidence="2">
    <location>
        <begin position="13"/>
        <end position="30"/>
    </location>
</feature>
<dbReference type="EMBL" id="JAXCGZ010019594">
    <property type="protein sequence ID" value="KAK7065956.1"/>
    <property type="molecule type" value="Genomic_DNA"/>
</dbReference>